<dbReference type="InterPro" id="IPR018060">
    <property type="entry name" value="HTH_AraC"/>
</dbReference>
<dbReference type="PROSITE" id="PS00041">
    <property type="entry name" value="HTH_ARAC_FAMILY_1"/>
    <property type="match status" value="1"/>
</dbReference>
<keyword evidence="2" id="KW-0238">DNA-binding</keyword>
<dbReference type="InterPro" id="IPR020449">
    <property type="entry name" value="Tscrpt_reg_AraC-type_HTH"/>
</dbReference>
<evidence type="ECO:0000313" key="7">
    <source>
        <dbReference type="Proteomes" id="UP000244081"/>
    </source>
</evidence>
<dbReference type="EMBL" id="QAYG01000006">
    <property type="protein sequence ID" value="PTW59829.1"/>
    <property type="molecule type" value="Genomic_DNA"/>
</dbReference>
<dbReference type="SUPFAM" id="SSF46689">
    <property type="entry name" value="Homeodomain-like"/>
    <property type="match status" value="2"/>
</dbReference>
<sequence>MVTRASEGRERPAERPALTVGFLLTNNFTLTALSSFIDALRLAADEGDGSRPIRCRWHILGRKDEPRMSSCGIAVAPDRDYDLAGLDYLVVVGGLLHRGPQLGADAAACIHSAARQQIPLIGVCTGSFVLARAGLMQDRACCVSWYHFRDFVEEFPDLVPVAEQLFIEDRDRITCSGGAGVVDLAAFLIERHLGRAAAQKAMHILQVDPGRASGQSQPPPPVGGPVLDARVRRAMLMMEQHLSDPLAMEEIAAKLAISTRQFERVFQATTGMSPNRFYRLLRLRYGLWMLKTSRRSVTDVALEAGFADCAHFSRHFRDLFGINPSQVRKESEATEPRLTQARHRPDMGEGPQERRFYE</sequence>
<feature type="compositionally biased region" description="Basic and acidic residues" evidence="4">
    <location>
        <begin position="343"/>
        <end position="358"/>
    </location>
</feature>
<feature type="domain" description="HTH araC/xylS-type" evidence="5">
    <location>
        <begin position="232"/>
        <end position="330"/>
    </location>
</feature>
<evidence type="ECO:0000256" key="2">
    <source>
        <dbReference type="ARBA" id="ARBA00023125"/>
    </source>
</evidence>
<evidence type="ECO:0000256" key="4">
    <source>
        <dbReference type="SAM" id="MobiDB-lite"/>
    </source>
</evidence>
<dbReference type="InterPro" id="IPR029062">
    <property type="entry name" value="Class_I_gatase-like"/>
</dbReference>
<dbReference type="InterPro" id="IPR002818">
    <property type="entry name" value="DJ-1/PfpI"/>
</dbReference>
<dbReference type="PANTHER" id="PTHR43130">
    <property type="entry name" value="ARAC-FAMILY TRANSCRIPTIONAL REGULATOR"/>
    <property type="match status" value="1"/>
</dbReference>
<dbReference type="AlphaFoldDB" id="A0A2T5V7U8"/>
<accession>A0A2T5V7U8</accession>
<dbReference type="OrthoDB" id="9793400at2"/>
<dbReference type="InterPro" id="IPR009057">
    <property type="entry name" value="Homeodomain-like_sf"/>
</dbReference>
<dbReference type="CDD" id="cd03136">
    <property type="entry name" value="GATase1_AraC_ArgR_like"/>
    <property type="match status" value="1"/>
</dbReference>
<dbReference type="SMART" id="SM00342">
    <property type="entry name" value="HTH_ARAC"/>
    <property type="match status" value="1"/>
</dbReference>
<dbReference type="GO" id="GO:0043565">
    <property type="term" value="F:sequence-specific DNA binding"/>
    <property type="evidence" value="ECO:0007669"/>
    <property type="project" value="InterPro"/>
</dbReference>
<evidence type="ECO:0000256" key="3">
    <source>
        <dbReference type="ARBA" id="ARBA00023163"/>
    </source>
</evidence>
<dbReference type="PROSITE" id="PS01124">
    <property type="entry name" value="HTH_ARAC_FAMILY_2"/>
    <property type="match status" value="1"/>
</dbReference>
<dbReference type="PANTHER" id="PTHR43130:SF3">
    <property type="entry name" value="HTH-TYPE TRANSCRIPTIONAL REGULATOR RV1931C"/>
    <property type="match status" value="1"/>
</dbReference>
<gene>
    <name evidence="6" type="ORF">C8N35_106214</name>
</gene>
<dbReference type="RefSeq" id="WP_107990773.1">
    <property type="nucleotide sequence ID" value="NZ_QAYG01000006.1"/>
</dbReference>
<keyword evidence="3" id="KW-0804">Transcription</keyword>
<dbReference type="SUPFAM" id="SSF52317">
    <property type="entry name" value="Class I glutamine amidotransferase-like"/>
    <property type="match status" value="1"/>
</dbReference>
<dbReference type="Proteomes" id="UP000244081">
    <property type="component" value="Unassembled WGS sequence"/>
</dbReference>
<keyword evidence="1" id="KW-0805">Transcription regulation</keyword>
<dbReference type="Pfam" id="PF12833">
    <property type="entry name" value="HTH_18"/>
    <property type="match status" value="1"/>
</dbReference>
<dbReference type="Pfam" id="PF01965">
    <property type="entry name" value="DJ-1_PfpI"/>
    <property type="match status" value="1"/>
</dbReference>
<reference evidence="6 7" key="1">
    <citation type="submission" date="2018-04" db="EMBL/GenBank/DDBJ databases">
        <title>Genomic Encyclopedia of Archaeal and Bacterial Type Strains, Phase II (KMG-II): from individual species to whole genera.</title>
        <authorList>
            <person name="Goeker M."/>
        </authorList>
    </citation>
    <scope>NUCLEOTIDE SEQUENCE [LARGE SCALE GENOMIC DNA]</scope>
    <source>
        <strain evidence="6 7">DSM 23382</strain>
    </source>
</reference>
<feature type="region of interest" description="Disordered" evidence="4">
    <location>
        <begin position="327"/>
        <end position="358"/>
    </location>
</feature>
<dbReference type="GO" id="GO:0003700">
    <property type="term" value="F:DNA-binding transcription factor activity"/>
    <property type="evidence" value="ECO:0007669"/>
    <property type="project" value="InterPro"/>
</dbReference>
<protein>
    <submittedName>
        <fullName evidence="6">AraC family transcriptional regulator with amidase-like domain</fullName>
    </submittedName>
</protein>
<name>A0A2T5V7U8_9HYPH</name>
<organism evidence="6 7">
    <name type="scientific">Breoghania corrubedonensis</name>
    <dbReference type="NCBI Taxonomy" id="665038"/>
    <lineage>
        <taxon>Bacteria</taxon>
        <taxon>Pseudomonadati</taxon>
        <taxon>Pseudomonadota</taxon>
        <taxon>Alphaproteobacteria</taxon>
        <taxon>Hyphomicrobiales</taxon>
        <taxon>Stappiaceae</taxon>
        <taxon>Breoghania</taxon>
    </lineage>
</organism>
<evidence type="ECO:0000259" key="5">
    <source>
        <dbReference type="PROSITE" id="PS01124"/>
    </source>
</evidence>
<dbReference type="InterPro" id="IPR018062">
    <property type="entry name" value="HTH_AraC-typ_CS"/>
</dbReference>
<dbReference type="InterPro" id="IPR052158">
    <property type="entry name" value="INH-QAR"/>
</dbReference>
<keyword evidence="7" id="KW-1185">Reference proteome</keyword>
<evidence type="ECO:0000256" key="1">
    <source>
        <dbReference type="ARBA" id="ARBA00023015"/>
    </source>
</evidence>
<proteinExistence type="predicted"/>
<comment type="caution">
    <text evidence="6">The sequence shown here is derived from an EMBL/GenBank/DDBJ whole genome shotgun (WGS) entry which is preliminary data.</text>
</comment>
<dbReference type="Gene3D" id="1.10.10.60">
    <property type="entry name" value="Homeodomain-like"/>
    <property type="match status" value="1"/>
</dbReference>
<dbReference type="PRINTS" id="PR00032">
    <property type="entry name" value="HTHARAC"/>
</dbReference>
<dbReference type="Gene3D" id="3.40.50.880">
    <property type="match status" value="1"/>
</dbReference>
<evidence type="ECO:0000313" key="6">
    <source>
        <dbReference type="EMBL" id="PTW59829.1"/>
    </source>
</evidence>